<dbReference type="Gene3D" id="2.160.20.10">
    <property type="entry name" value="Single-stranded right-handed beta-helix, Pectin lyase-like"/>
    <property type="match status" value="1"/>
</dbReference>
<sequence>MQAAFRAAARRSCLAALVLLGVGHAAAQVNQAPSITEVGSLSGCANPMIGRNGDTGSGKRAVFVDVGNMRAARDPVYGSNAVFWVSRQNKPGQNVLVTGAFTANPKTVRLAPLAPGVSDWRAAVRASDITAAVTRLSSTGLAFTIPANVKHGVHAYRIEDHDSSVPVVEGLVNRPEIQWIVGTPGTDAPLQAPAHQLYNCGAEAGGKLRLFGKNIDGANEIHLQAADNRVITLPAERSDDTALIASIPADLSPGPYHVWLGPAKRDASAALPVPIRIHPAPPAPVVVSCPGLSGDGNTDNAPALQACLDRNRSNGARTIIRVPAGQFAISKPLQLRRYQHLVGESEQATSIIGKAGSAAATPPAWIVGDSHFGVASLTLRAPHRDALLRAADLGADPRTHGHVLINRVTFAVSTDYTNGGESTQLIKLSGPDLRILNSTISARKTVSIDYGDGVLIAGNRSTRGDYGIANSQNVIVANNVFGAPDEVNEGVVIGASRPMISGTTANATRNFYLGYNLFRNMTYSPTNQFFTTDGGGGAYLGRIASSSATTVTLAGDPNWDMVGTSNPENVVMSIVAGRGVGQYRLLKSIKGRAMELAAPWDVAPDASSVVNITTGYFRITVSHNEFRTMHGHALNSVLFFGGVFDSVIDSNYNLNAGNGIAIAAYGPYGDNTYLPTFNVDCLNNTIVEDGDAAFVKRTALPNVTRGLAIQGMPGAALSGIVVRGNRVGGPGMIFFPNSFKDNYSILVEHNQARVEPWFGGSSGPPGALIRANRP</sequence>
<protein>
    <submittedName>
        <fullName evidence="3">Pectate lyase-like protein</fullName>
    </submittedName>
</protein>
<feature type="domain" description="Rhamnogalacturonase A/B/Epimerase-like pectate lyase" evidence="2">
    <location>
        <begin position="291"/>
        <end position="481"/>
    </location>
</feature>
<dbReference type="SUPFAM" id="SSF51126">
    <property type="entry name" value="Pectin lyase-like"/>
    <property type="match status" value="2"/>
</dbReference>
<evidence type="ECO:0000313" key="4">
    <source>
        <dbReference type="Proteomes" id="UP000318141"/>
    </source>
</evidence>
<dbReference type="OrthoDB" id="8428774at2"/>
<accession>A0A562BUH5</accession>
<keyword evidence="4" id="KW-1185">Reference proteome</keyword>
<evidence type="ECO:0000259" key="2">
    <source>
        <dbReference type="Pfam" id="PF12708"/>
    </source>
</evidence>
<feature type="signal peptide" evidence="1">
    <location>
        <begin position="1"/>
        <end position="27"/>
    </location>
</feature>
<dbReference type="InterPro" id="IPR024535">
    <property type="entry name" value="RHGA/B-epi-like_pectate_lyase"/>
</dbReference>
<dbReference type="Pfam" id="PF12708">
    <property type="entry name" value="Pect-lyase_RHGA_epim"/>
    <property type="match status" value="1"/>
</dbReference>
<dbReference type="GO" id="GO:0016829">
    <property type="term" value="F:lyase activity"/>
    <property type="evidence" value="ECO:0007669"/>
    <property type="project" value="UniProtKB-KW"/>
</dbReference>
<name>A0A562BUH5_9BURK</name>
<dbReference type="InterPro" id="IPR011050">
    <property type="entry name" value="Pectin_lyase_fold/virulence"/>
</dbReference>
<organism evidence="3 4">
    <name type="scientific">Cupriavidus gilardii J11</name>
    <dbReference type="NCBI Taxonomy" id="936133"/>
    <lineage>
        <taxon>Bacteria</taxon>
        <taxon>Pseudomonadati</taxon>
        <taxon>Pseudomonadota</taxon>
        <taxon>Betaproteobacteria</taxon>
        <taxon>Burkholderiales</taxon>
        <taxon>Burkholderiaceae</taxon>
        <taxon>Cupriavidus</taxon>
    </lineage>
</organism>
<dbReference type="Proteomes" id="UP000318141">
    <property type="component" value="Unassembled WGS sequence"/>
</dbReference>
<feature type="chain" id="PRO_5021954488" evidence="1">
    <location>
        <begin position="28"/>
        <end position="774"/>
    </location>
</feature>
<gene>
    <name evidence="3" type="ORF">L602_001000001140</name>
</gene>
<proteinExistence type="predicted"/>
<keyword evidence="1" id="KW-0732">Signal</keyword>
<dbReference type="AlphaFoldDB" id="A0A562BUH5"/>
<evidence type="ECO:0000256" key="1">
    <source>
        <dbReference type="SAM" id="SignalP"/>
    </source>
</evidence>
<reference evidence="3 4" key="1">
    <citation type="submission" date="2019-07" db="EMBL/GenBank/DDBJ databases">
        <title>Genome sequencing of lignin-degrading bacterial isolates.</title>
        <authorList>
            <person name="Gladden J."/>
        </authorList>
    </citation>
    <scope>NUCLEOTIDE SEQUENCE [LARGE SCALE GENOMIC DNA]</scope>
    <source>
        <strain evidence="3 4">J11</strain>
    </source>
</reference>
<dbReference type="EMBL" id="VLJN01000002">
    <property type="protein sequence ID" value="TWG88915.1"/>
    <property type="molecule type" value="Genomic_DNA"/>
</dbReference>
<evidence type="ECO:0000313" key="3">
    <source>
        <dbReference type="EMBL" id="TWG88915.1"/>
    </source>
</evidence>
<comment type="caution">
    <text evidence="3">The sequence shown here is derived from an EMBL/GenBank/DDBJ whole genome shotgun (WGS) entry which is preliminary data.</text>
</comment>
<keyword evidence="3" id="KW-0456">Lyase</keyword>
<dbReference type="InterPro" id="IPR012334">
    <property type="entry name" value="Pectin_lyas_fold"/>
</dbReference>